<gene>
    <name evidence="2" type="ORF">E2C01_031192</name>
</gene>
<protein>
    <submittedName>
        <fullName evidence="2">Uncharacterized protein</fullName>
    </submittedName>
</protein>
<accession>A0A5B7EXX8</accession>
<dbReference type="EMBL" id="VSRR010003858">
    <property type="protein sequence ID" value="MPC37703.1"/>
    <property type="molecule type" value="Genomic_DNA"/>
</dbReference>
<keyword evidence="3" id="KW-1185">Reference proteome</keyword>
<evidence type="ECO:0000313" key="3">
    <source>
        <dbReference type="Proteomes" id="UP000324222"/>
    </source>
</evidence>
<dbReference type="AlphaFoldDB" id="A0A5B7EXX8"/>
<feature type="region of interest" description="Disordered" evidence="1">
    <location>
        <begin position="1"/>
        <end position="43"/>
    </location>
</feature>
<evidence type="ECO:0000256" key="1">
    <source>
        <dbReference type="SAM" id="MobiDB-lite"/>
    </source>
</evidence>
<evidence type="ECO:0000313" key="2">
    <source>
        <dbReference type="EMBL" id="MPC37703.1"/>
    </source>
</evidence>
<dbReference type="Proteomes" id="UP000324222">
    <property type="component" value="Unassembled WGS sequence"/>
</dbReference>
<sequence length="61" mass="6884">MMIRGFTDTTGQSEGQTKRTRHSPSLRTSSRRPSPAKRDAPSITLCITDWSHSEAQRSDHQ</sequence>
<proteinExistence type="predicted"/>
<reference evidence="2 3" key="1">
    <citation type="submission" date="2019-05" db="EMBL/GenBank/DDBJ databases">
        <title>Another draft genome of Portunus trituberculatus and its Hox gene families provides insights of decapod evolution.</title>
        <authorList>
            <person name="Jeong J.-H."/>
            <person name="Song I."/>
            <person name="Kim S."/>
            <person name="Choi T."/>
            <person name="Kim D."/>
            <person name="Ryu S."/>
            <person name="Kim W."/>
        </authorList>
    </citation>
    <scope>NUCLEOTIDE SEQUENCE [LARGE SCALE GENOMIC DNA]</scope>
    <source>
        <tissue evidence="2">Muscle</tissue>
    </source>
</reference>
<comment type="caution">
    <text evidence="2">The sequence shown here is derived from an EMBL/GenBank/DDBJ whole genome shotgun (WGS) entry which is preliminary data.</text>
</comment>
<name>A0A5B7EXX8_PORTR</name>
<organism evidence="2 3">
    <name type="scientific">Portunus trituberculatus</name>
    <name type="common">Swimming crab</name>
    <name type="synonym">Neptunus trituberculatus</name>
    <dbReference type="NCBI Taxonomy" id="210409"/>
    <lineage>
        <taxon>Eukaryota</taxon>
        <taxon>Metazoa</taxon>
        <taxon>Ecdysozoa</taxon>
        <taxon>Arthropoda</taxon>
        <taxon>Crustacea</taxon>
        <taxon>Multicrustacea</taxon>
        <taxon>Malacostraca</taxon>
        <taxon>Eumalacostraca</taxon>
        <taxon>Eucarida</taxon>
        <taxon>Decapoda</taxon>
        <taxon>Pleocyemata</taxon>
        <taxon>Brachyura</taxon>
        <taxon>Eubrachyura</taxon>
        <taxon>Portunoidea</taxon>
        <taxon>Portunidae</taxon>
        <taxon>Portuninae</taxon>
        <taxon>Portunus</taxon>
    </lineage>
</organism>